<reference evidence="2" key="1">
    <citation type="submission" date="2016-11" db="UniProtKB">
        <authorList>
            <consortium name="WormBaseParasite"/>
        </authorList>
    </citation>
    <scope>IDENTIFICATION</scope>
    <source>
        <strain evidence="2">KR3021</strain>
    </source>
</reference>
<name>A0AC35U8R1_9BILA</name>
<evidence type="ECO:0000313" key="1">
    <source>
        <dbReference type="Proteomes" id="UP000095286"/>
    </source>
</evidence>
<protein>
    <submittedName>
        <fullName evidence="2">Ornithine aminotransferase</fullName>
    </submittedName>
</protein>
<dbReference type="WBParaSite" id="RSKR_0000904900.1">
    <property type="protein sequence ID" value="RSKR_0000904900.1"/>
    <property type="gene ID" value="RSKR_0000904900"/>
</dbReference>
<accession>A0AC35U8R1</accession>
<sequence length="404" mass="44424">MLMSRVAKSAIRSKDVFGQTAATTSVNIPEYYFEKEKQFGCHNYKPVPVVLNKGHCHPRIVKALKDQADILTLTSRAFYNNVLGDYEEYVTGLFKYDKLLPMNSGVEACESAVKFARKWAYNVKKVPENKAEIVFARDNFFGRSIAAVSASTDPESYSGFGPFLPGFTKIPFDDLNALESEFKSNSNIAAFMVEPIQGEAGVKVPGDGYLKGVRELCTKYNVLFIADEVQTGLGRTGKMLCVDHENVRPDMVVLGKALSGGVYPVSALLAQDEVMLNIRPGMHGSTFGGNPLACKVAMEALKVIVEEKLCENSAKMGEILIKRLQKLPSSIVTKVRGKGLFQAIEINESHVHADKVILALRDNGLLAKNTHSSIIRFAPPLVINEVQINKAADIIEKTIKSFIN</sequence>
<organism evidence="1 2">
    <name type="scientific">Rhabditophanes sp. KR3021</name>
    <dbReference type="NCBI Taxonomy" id="114890"/>
    <lineage>
        <taxon>Eukaryota</taxon>
        <taxon>Metazoa</taxon>
        <taxon>Ecdysozoa</taxon>
        <taxon>Nematoda</taxon>
        <taxon>Chromadorea</taxon>
        <taxon>Rhabditida</taxon>
        <taxon>Tylenchina</taxon>
        <taxon>Panagrolaimomorpha</taxon>
        <taxon>Strongyloidoidea</taxon>
        <taxon>Alloionematidae</taxon>
        <taxon>Rhabditophanes</taxon>
    </lineage>
</organism>
<evidence type="ECO:0000313" key="2">
    <source>
        <dbReference type="WBParaSite" id="RSKR_0000904900.1"/>
    </source>
</evidence>
<proteinExistence type="predicted"/>
<dbReference type="Proteomes" id="UP000095286">
    <property type="component" value="Unplaced"/>
</dbReference>